<dbReference type="Proteomes" id="UP000219338">
    <property type="component" value="Unassembled WGS sequence"/>
</dbReference>
<feature type="compositionally biased region" description="Basic and acidic residues" evidence="1">
    <location>
        <begin position="83"/>
        <end position="106"/>
    </location>
</feature>
<sequence length="1135" mass="123641">MAFYGAAAQPYEEQQSQGSTEPPPPDALKAFYQDMERKEIERRASRRNTSTGTSIWSRKSVKRSTQPSSQPRQPQASSQSPVTEKEILRRNEDEREMEKLEQREQPDSLPALVSTRSIIPDPLKDLPAWYLKDDLASNSVALYKMRFNIHNPVGPRRYYNHHLIPPSQKSASRPPSIFSPSFPPMATSSVPEQLEESMRMPGPSRTPSNSPLPTPSSSQVRVGDTGGKPRSRKTSQTAHDTVDLLDVTDPWGTNWHHESPYDVGLNNNGTVSVEAQEGRTRHTSLTNRDNRRRTVTPSPLSQSTSAVHLQPPDAGGAQLPRKLSKRRPTLGGFFGHSDSKKDRNAISLPSTPLDEPPSARSSIVDPPNTPKRISTGPAAPPSAFKPASLTSKKDRRASVLGRLVKRFSVLKRPATANASDTNWHHVEAEEKTEKRSSMVVARQPSPEKVTKRVPPPSAEPVVTPPSVDIPKERPKEDRESVDSIDPPYSTMGKLTVANPDAPSSGSTTPHQRTIPLPQERHPFPSDPPPQPKQGAQPAQVTTAQVTLSPTTHGLSSHTVQDSSSLAVPGSSFPIQGSSSPVPASSMQVFSESMQPEVRSFDKPSEKLQTPTPIPVASSSRARRSSADVKHSSASAPEVSAPTALGSHGRRRSNDAKPKVNGFPVTQPTSSGAPSSDARRTSRSPEKKSVPPVLPKSVSAPTVPFPASDSTHEHAYLSAMISTYPHDFDNSPMSASSILVNPPTPHINSHLHMASPAPSTVPPSLPPKPSVEAKHRESSPSVNSVTSKQTETFKLVRSMSGNVYSSSETIRAAGQHWEVVEDVKGKGKETSRSKSKSRDRENSKEKDKSDSDREHRKHGHKSSRRSADVPRASTSSALPRTSSLDRNRRAPIPDFKKEKEAEPHKRRESRGRKSSEVALNLNKPQPAPPPPTPGPPVPRKLERNQSNSARPTSEVPPTADLNAMKGKEAWEMERLFKARSMYGLEREATSAAPAPAPTSNGNDANGQNGHGSSHTSYTVQNAFQNHQPLHSHIYHSMPTSPPAIVYSSGSQTQSLPQNLNHVNTPPSFHHSPSSFNQSPSSFNHSPYTDFLPPSRPNPLPEPPRESSYRPAPLDALLDSTATSEYWTKLAGVTTAH</sequence>
<protein>
    <submittedName>
        <fullName evidence="2">Uncharacterized protein</fullName>
    </submittedName>
</protein>
<feature type="compositionally biased region" description="Polar residues" evidence="1">
    <location>
        <begin position="871"/>
        <end position="881"/>
    </location>
</feature>
<reference evidence="3" key="1">
    <citation type="journal article" date="2017" name="Nat. Ecol. Evol.">
        <title>Genome expansion and lineage-specific genetic innovations in the forest pathogenic fungi Armillaria.</title>
        <authorList>
            <person name="Sipos G."/>
            <person name="Prasanna A.N."/>
            <person name="Walter M.C."/>
            <person name="O'Connor E."/>
            <person name="Balint B."/>
            <person name="Krizsan K."/>
            <person name="Kiss B."/>
            <person name="Hess J."/>
            <person name="Varga T."/>
            <person name="Slot J."/>
            <person name="Riley R."/>
            <person name="Boka B."/>
            <person name="Rigling D."/>
            <person name="Barry K."/>
            <person name="Lee J."/>
            <person name="Mihaltcheva S."/>
            <person name="LaButti K."/>
            <person name="Lipzen A."/>
            <person name="Waldron R."/>
            <person name="Moloney N.M."/>
            <person name="Sperisen C."/>
            <person name="Kredics L."/>
            <person name="Vagvoelgyi C."/>
            <person name="Patrignani A."/>
            <person name="Fitzpatrick D."/>
            <person name="Nagy I."/>
            <person name="Doyle S."/>
            <person name="Anderson J.B."/>
            <person name="Grigoriev I.V."/>
            <person name="Gueldener U."/>
            <person name="Muensterkoetter M."/>
            <person name="Nagy L.G."/>
        </authorList>
    </citation>
    <scope>NUCLEOTIDE SEQUENCE [LARGE SCALE GENOMIC DNA]</scope>
    <source>
        <strain evidence="3">C18/9</strain>
    </source>
</reference>
<feature type="compositionally biased region" description="Polar residues" evidence="1">
    <location>
        <begin position="663"/>
        <end position="673"/>
    </location>
</feature>
<feature type="region of interest" description="Disordered" evidence="1">
    <location>
        <begin position="1"/>
        <end position="117"/>
    </location>
</feature>
<feature type="compositionally biased region" description="Polar residues" evidence="1">
    <location>
        <begin position="778"/>
        <end position="791"/>
    </location>
</feature>
<feature type="compositionally biased region" description="Low complexity" evidence="1">
    <location>
        <begin position="203"/>
        <end position="218"/>
    </location>
</feature>
<organism evidence="2 3">
    <name type="scientific">Armillaria ostoyae</name>
    <name type="common">Armillaria root rot fungus</name>
    <dbReference type="NCBI Taxonomy" id="47428"/>
    <lineage>
        <taxon>Eukaryota</taxon>
        <taxon>Fungi</taxon>
        <taxon>Dikarya</taxon>
        <taxon>Basidiomycota</taxon>
        <taxon>Agaricomycotina</taxon>
        <taxon>Agaricomycetes</taxon>
        <taxon>Agaricomycetidae</taxon>
        <taxon>Agaricales</taxon>
        <taxon>Marasmiineae</taxon>
        <taxon>Physalacriaceae</taxon>
        <taxon>Armillaria</taxon>
    </lineage>
</organism>
<feature type="compositionally biased region" description="Basic and acidic residues" evidence="1">
    <location>
        <begin position="893"/>
        <end position="914"/>
    </location>
</feature>
<feature type="compositionally biased region" description="Polar residues" evidence="1">
    <location>
        <begin position="501"/>
        <end position="511"/>
    </location>
</feature>
<feature type="compositionally biased region" description="Polar residues" evidence="1">
    <location>
        <begin position="295"/>
        <end position="307"/>
    </location>
</feature>
<feature type="region of interest" description="Disordered" evidence="1">
    <location>
        <begin position="414"/>
        <end position="709"/>
    </location>
</feature>
<feature type="compositionally biased region" description="Polar residues" evidence="1">
    <location>
        <begin position="47"/>
        <end position="57"/>
    </location>
</feature>
<gene>
    <name evidence="2" type="ORF">ARMOST_09633</name>
</gene>
<evidence type="ECO:0000256" key="1">
    <source>
        <dbReference type="SAM" id="MobiDB-lite"/>
    </source>
</evidence>
<feature type="region of interest" description="Disordered" evidence="1">
    <location>
        <begin position="983"/>
        <end position="1015"/>
    </location>
</feature>
<feature type="compositionally biased region" description="Low complexity" evidence="1">
    <location>
        <begin position="170"/>
        <end position="180"/>
    </location>
</feature>
<feature type="compositionally biased region" description="Polar residues" evidence="1">
    <location>
        <begin position="798"/>
        <end position="808"/>
    </location>
</feature>
<feature type="compositionally biased region" description="Pro residues" evidence="1">
    <location>
        <begin position="924"/>
        <end position="937"/>
    </location>
</feature>
<feature type="region of interest" description="Disordered" evidence="1">
    <location>
        <begin position="734"/>
        <end position="965"/>
    </location>
</feature>
<feature type="compositionally biased region" description="Low complexity" evidence="1">
    <location>
        <begin position="1064"/>
        <end position="1085"/>
    </location>
</feature>
<feature type="compositionally biased region" description="Polar residues" evidence="1">
    <location>
        <begin position="999"/>
        <end position="1015"/>
    </location>
</feature>
<feature type="compositionally biased region" description="Basic and acidic residues" evidence="1">
    <location>
        <begin position="817"/>
        <end position="853"/>
    </location>
</feature>
<proteinExistence type="predicted"/>
<feature type="compositionally biased region" description="Basic and acidic residues" evidence="1">
    <location>
        <begin position="422"/>
        <end position="436"/>
    </location>
</feature>
<name>A0A284RC40_ARMOS</name>
<feature type="compositionally biased region" description="Basic and acidic residues" evidence="1">
    <location>
        <begin position="34"/>
        <end position="43"/>
    </location>
</feature>
<feature type="compositionally biased region" description="Low complexity" evidence="1">
    <location>
        <begin position="66"/>
        <end position="81"/>
    </location>
</feature>
<feature type="compositionally biased region" description="Polar residues" evidence="1">
    <location>
        <begin position="1046"/>
        <end position="1063"/>
    </location>
</feature>
<feature type="compositionally biased region" description="Low complexity" evidence="1">
    <location>
        <begin position="988"/>
        <end position="998"/>
    </location>
</feature>
<evidence type="ECO:0000313" key="2">
    <source>
        <dbReference type="EMBL" id="SJL06297.1"/>
    </source>
</evidence>
<evidence type="ECO:0000313" key="3">
    <source>
        <dbReference type="Proteomes" id="UP000219338"/>
    </source>
</evidence>
<feature type="compositionally biased region" description="Polar residues" evidence="1">
    <location>
        <begin position="540"/>
        <end position="565"/>
    </location>
</feature>
<feature type="region of interest" description="Disordered" evidence="1">
    <location>
        <begin position="160"/>
        <end position="244"/>
    </location>
</feature>
<feature type="compositionally biased region" description="Basic and acidic residues" evidence="1">
    <location>
        <begin position="676"/>
        <end position="688"/>
    </location>
</feature>
<feature type="compositionally biased region" description="Basic and acidic residues" evidence="1">
    <location>
        <begin position="469"/>
        <end position="481"/>
    </location>
</feature>
<feature type="compositionally biased region" description="Polar residues" evidence="1">
    <location>
        <begin position="572"/>
        <end position="593"/>
    </location>
</feature>
<feature type="compositionally biased region" description="Basic residues" evidence="1">
    <location>
        <begin position="854"/>
        <end position="863"/>
    </location>
</feature>
<feature type="region of interest" description="Disordered" evidence="1">
    <location>
        <begin position="273"/>
        <end position="396"/>
    </location>
</feature>
<accession>A0A284RC40</accession>
<feature type="region of interest" description="Disordered" evidence="1">
    <location>
        <begin position="1031"/>
        <end position="1113"/>
    </location>
</feature>
<dbReference type="OMA" id="WYHREVE"/>
<dbReference type="AlphaFoldDB" id="A0A284RC40"/>
<dbReference type="EMBL" id="FUEG01000007">
    <property type="protein sequence ID" value="SJL06297.1"/>
    <property type="molecule type" value="Genomic_DNA"/>
</dbReference>
<dbReference type="STRING" id="47428.A0A284RC40"/>
<keyword evidence="3" id="KW-1185">Reference proteome</keyword>
<feature type="compositionally biased region" description="Pro residues" evidence="1">
    <location>
        <begin position="758"/>
        <end position="768"/>
    </location>
</feature>
<dbReference type="OrthoDB" id="3231532at2759"/>